<dbReference type="PANTHER" id="PTHR34853:SF5">
    <property type="entry name" value="LIP-DOMAIN-CONTAINING PROTEIN-RELATED"/>
    <property type="match status" value="1"/>
</dbReference>
<dbReference type="Pfam" id="PF03583">
    <property type="entry name" value="LIP"/>
    <property type="match status" value="1"/>
</dbReference>
<dbReference type="Proteomes" id="UP001271007">
    <property type="component" value="Unassembled WGS sequence"/>
</dbReference>
<sequence length="417" mass="44915">MLLLHISRINVLLAIASVVTGAPNPSSAPVPPSQDPWYSAPKEFPSASPGDVLRIRQAPGNLTTSFGNASAVYNILYRTTDARYRPSWAVTTVFVPKKSDGKALLSYQIPYNSVDVDASPSYDLNNPASATGLVLDDIQTALSLGWYVSVPDFEGPLASFVSGVGEGHATIDNVRAVLNHGFDLAEDAKYAMWGYSGGSLASEWAAELQVQYAPELDFAGAAMGGLPSNFTSIFSAIEGTMWAGLLPGGLLGITSQYPKARAYLLSELKTDGPYNRTGFLATEHMSILEAFAFYSNQTIFSYFKNGQAVLDSPLIQRALNEQSYMGYHGTPKMPMLIYKAVNDELTAIEDTDEVVDRYCGVGANIVYERNTIGGHLAEETNGDQRALEWLAQVLGGTYHHSGCTIKDVALNVTDAPL</sequence>
<keyword evidence="2" id="KW-0732">Signal</keyword>
<dbReference type="Gene3D" id="1.10.260.130">
    <property type="match status" value="1"/>
</dbReference>
<accession>A0AAJ0GGT6</accession>
<evidence type="ECO:0000256" key="3">
    <source>
        <dbReference type="SAM" id="MobiDB-lite"/>
    </source>
</evidence>
<feature type="chain" id="PRO_5042319245" description="Secretory lipase-domain-containing protein" evidence="2">
    <location>
        <begin position="22"/>
        <end position="417"/>
    </location>
</feature>
<comment type="caution">
    <text evidence="4">The sequence shown here is derived from an EMBL/GenBank/DDBJ whole genome shotgun (WGS) entry which is preliminary data.</text>
</comment>
<dbReference type="InterPro" id="IPR029058">
    <property type="entry name" value="AB_hydrolase_fold"/>
</dbReference>
<gene>
    <name evidence="4" type="ORF">LTR09_001474</name>
</gene>
<evidence type="ECO:0008006" key="6">
    <source>
        <dbReference type="Google" id="ProtNLM"/>
    </source>
</evidence>
<dbReference type="GO" id="GO:0004806">
    <property type="term" value="F:triacylglycerol lipase activity"/>
    <property type="evidence" value="ECO:0007669"/>
    <property type="project" value="UniProtKB-UniRule"/>
</dbReference>
<evidence type="ECO:0000313" key="4">
    <source>
        <dbReference type="EMBL" id="KAK3057292.1"/>
    </source>
</evidence>
<dbReference type="PIRSF" id="PIRSF029171">
    <property type="entry name" value="Esterase_LipA"/>
    <property type="match status" value="1"/>
</dbReference>
<protein>
    <recommendedName>
        <fullName evidence="6">Secretory lipase-domain-containing protein</fullName>
    </recommendedName>
</protein>
<dbReference type="Gene3D" id="3.40.50.1820">
    <property type="entry name" value="alpha/beta hydrolase"/>
    <property type="match status" value="1"/>
</dbReference>
<organism evidence="4 5">
    <name type="scientific">Extremus antarcticus</name>
    <dbReference type="NCBI Taxonomy" id="702011"/>
    <lineage>
        <taxon>Eukaryota</taxon>
        <taxon>Fungi</taxon>
        <taxon>Dikarya</taxon>
        <taxon>Ascomycota</taxon>
        <taxon>Pezizomycotina</taxon>
        <taxon>Dothideomycetes</taxon>
        <taxon>Dothideomycetidae</taxon>
        <taxon>Mycosphaerellales</taxon>
        <taxon>Extremaceae</taxon>
        <taxon>Extremus</taxon>
    </lineage>
</organism>
<dbReference type="EMBL" id="JAWDJX010000003">
    <property type="protein sequence ID" value="KAK3057292.1"/>
    <property type="molecule type" value="Genomic_DNA"/>
</dbReference>
<dbReference type="SUPFAM" id="SSF53474">
    <property type="entry name" value="alpha/beta-Hydrolases"/>
    <property type="match status" value="1"/>
</dbReference>
<dbReference type="AlphaFoldDB" id="A0AAJ0GGT6"/>
<evidence type="ECO:0000256" key="1">
    <source>
        <dbReference type="ARBA" id="ARBA00022801"/>
    </source>
</evidence>
<evidence type="ECO:0000313" key="5">
    <source>
        <dbReference type="Proteomes" id="UP001271007"/>
    </source>
</evidence>
<name>A0AAJ0GGT6_9PEZI</name>
<feature type="region of interest" description="Disordered" evidence="3">
    <location>
        <begin position="24"/>
        <end position="45"/>
    </location>
</feature>
<dbReference type="PANTHER" id="PTHR34853">
    <property type="match status" value="1"/>
</dbReference>
<dbReference type="InterPro" id="IPR005152">
    <property type="entry name" value="Lipase_secreted"/>
</dbReference>
<keyword evidence="5" id="KW-1185">Reference proteome</keyword>
<evidence type="ECO:0000256" key="2">
    <source>
        <dbReference type="PIRNR" id="PIRNR029171"/>
    </source>
</evidence>
<comment type="similarity">
    <text evidence="2">Belongs to the AB hydrolase superfamily. Lipase family.</text>
</comment>
<reference evidence="4" key="1">
    <citation type="submission" date="2023-04" db="EMBL/GenBank/DDBJ databases">
        <title>Black Yeasts Isolated from many extreme environments.</title>
        <authorList>
            <person name="Coleine C."/>
            <person name="Stajich J.E."/>
            <person name="Selbmann L."/>
        </authorList>
    </citation>
    <scope>NUCLEOTIDE SEQUENCE</scope>
    <source>
        <strain evidence="4">CCFEE 5312</strain>
    </source>
</reference>
<keyword evidence="1" id="KW-0378">Hydrolase</keyword>
<proteinExistence type="inferred from homology"/>
<dbReference type="GO" id="GO:0016042">
    <property type="term" value="P:lipid catabolic process"/>
    <property type="evidence" value="ECO:0007669"/>
    <property type="project" value="UniProtKB-UniRule"/>
</dbReference>
<feature type="signal peptide" evidence="2">
    <location>
        <begin position="1"/>
        <end position="21"/>
    </location>
</feature>